<name>A0A1H6WWD4_9BACT</name>
<accession>A0A1H6WWD4</accession>
<reference evidence="1 2" key="1">
    <citation type="submission" date="2016-10" db="EMBL/GenBank/DDBJ databases">
        <authorList>
            <person name="de Groot N.N."/>
        </authorList>
    </citation>
    <scope>NUCLEOTIDE SEQUENCE [LARGE SCALE GENOMIC DNA]</scope>
    <source>
        <strain evidence="1 2">DSM 19938</strain>
    </source>
</reference>
<organism evidence="1 2">
    <name type="scientific">Dyadobacter koreensis</name>
    <dbReference type="NCBI Taxonomy" id="408657"/>
    <lineage>
        <taxon>Bacteria</taxon>
        <taxon>Pseudomonadati</taxon>
        <taxon>Bacteroidota</taxon>
        <taxon>Cytophagia</taxon>
        <taxon>Cytophagales</taxon>
        <taxon>Spirosomataceae</taxon>
        <taxon>Dyadobacter</taxon>
    </lineage>
</organism>
<evidence type="ECO:0000313" key="2">
    <source>
        <dbReference type="Proteomes" id="UP000199532"/>
    </source>
</evidence>
<protein>
    <submittedName>
        <fullName evidence="1">Uncharacterized protein</fullName>
    </submittedName>
</protein>
<proteinExistence type="predicted"/>
<keyword evidence="2" id="KW-1185">Reference proteome</keyword>
<gene>
    <name evidence="1" type="ORF">SAMN04487995_3572</name>
</gene>
<sequence length="67" mass="7833">MTESQYRAFHHPLLAHAEIQNDFHNLLQNVIEENLSFLTPAEKQGVQQTPVYTLFITLTLNLRRRQG</sequence>
<dbReference type="EMBL" id="FNXY01000005">
    <property type="protein sequence ID" value="SEJ16665.1"/>
    <property type="molecule type" value="Genomic_DNA"/>
</dbReference>
<dbReference type="AlphaFoldDB" id="A0A1H6WWD4"/>
<evidence type="ECO:0000313" key="1">
    <source>
        <dbReference type="EMBL" id="SEJ16665.1"/>
    </source>
</evidence>
<dbReference type="Proteomes" id="UP000199532">
    <property type="component" value="Unassembled WGS sequence"/>
</dbReference>